<dbReference type="FunFam" id="3.40.50.300:FF:000997">
    <property type="entry name" value="Multidrug resistance-associated protein 1"/>
    <property type="match status" value="1"/>
</dbReference>
<dbReference type="GO" id="GO:0005524">
    <property type="term" value="F:ATP binding"/>
    <property type="evidence" value="ECO:0007669"/>
    <property type="project" value="UniProtKB-KW"/>
</dbReference>
<protein>
    <recommendedName>
        <fullName evidence="13">Multidrug resistance-associated protein 7</fullName>
    </recommendedName>
</protein>
<dbReference type="InterPro" id="IPR017871">
    <property type="entry name" value="ABC_transporter-like_CS"/>
</dbReference>
<feature type="domain" description="ABC transporter" evidence="9">
    <location>
        <begin position="166"/>
        <end position="392"/>
    </location>
</feature>
<dbReference type="SUPFAM" id="SSF90123">
    <property type="entry name" value="ABC transporter transmembrane region"/>
    <property type="match status" value="2"/>
</dbReference>
<feature type="transmembrane region" description="Helical" evidence="8">
    <location>
        <begin position="439"/>
        <end position="458"/>
    </location>
</feature>
<feature type="transmembrane region" description="Helical" evidence="8">
    <location>
        <begin position="598"/>
        <end position="617"/>
    </location>
</feature>
<evidence type="ECO:0000256" key="2">
    <source>
        <dbReference type="ARBA" id="ARBA00022448"/>
    </source>
</evidence>
<dbReference type="InterPro" id="IPR003593">
    <property type="entry name" value="AAA+_ATPase"/>
</dbReference>
<dbReference type="FunFam" id="1.20.1560.10:FF:000113">
    <property type="entry name" value="ABC transporter, putative"/>
    <property type="match status" value="1"/>
</dbReference>
<dbReference type="InterPro" id="IPR027417">
    <property type="entry name" value="P-loop_NTPase"/>
</dbReference>
<dbReference type="Proteomes" id="UP000827092">
    <property type="component" value="Unassembled WGS sequence"/>
</dbReference>
<evidence type="ECO:0000256" key="4">
    <source>
        <dbReference type="ARBA" id="ARBA00022741"/>
    </source>
</evidence>
<dbReference type="InterPro" id="IPR003439">
    <property type="entry name" value="ABC_transporter-like_ATP-bd"/>
</dbReference>
<reference evidence="11 12" key="1">
    <citation type="journal article" date="2022" name="Nat. Ecol. Evol.">
        <title>A masculinizing supergene underlies an exaggerated male reproductive morph in a spider.</title>
        <authorList>
            <person name="Hendrickx F."/>
            <person name="De Corte Z."/>
            <person name="Sonet G."/>
            <person name="Van Belleghem S.M."/>
            <person name="Kostlbacher S."/>
            <person name="Vangestel C."/>
        </authorList>
    </citation>
    <scope>NUCLEOTIDE SEQUENCE [LARGE SCALE GENOMIC DNA]</scope>
    <source>
        <strain evidence="11">W744_W776</strain>
    </source>
</reference>
<dbReference type="PANTHER" id="PTHR24223">
    <property type="entry name" value="ATP-BINDING CASSETTE SUB-FAMILY C"/>
    <property type="match status" value="1"/>
</dbReference>
<evidence type="ECO:0000256" key="7">
    <source>
        <dbReference type="ARBA" id="ARBA00023136"/>
    </source>
</evidence>
<keyword evidence="6 8" id="KW-1133">Transmembrane helix</keyword>
<feature type="domain" description="ABC transmembrane type-1" evidence="10">
    <location>
        <begin position="446"/>
        <end position="742"/>
    </location>
</feature>
<feature type="transmembrane region" description="Helical" evidence="8">
    <location>
        <begin position="496"/>
        <end position="516"/>
    </location>
</feature>
<comment type="caution">
    <text evidence="11">The sequence shown here is derived from an EMBL/GenBank/DDBJ whole genome shotgun (WGS) entry which is preliminary data.</text>
</comment>
<evidence type="ECO:0000256" key="3">
    <source>
        <dbReference type="ARBA" id="ARBA00022692"/>
    </source>
</evidence>
<evidence type="ECO:0000256" key="5">
    <source>
        <dbReference type="ARBA" id="ARBA00022840"/>
    </source>
</evidence>
<dbReference type="InterPro" id="IPR011527">
    <property type="entry name" value="ABC1_TM_dom"/>
</dbReference>
<keyword evidence="7 8" id="KW-0472">Membrane</keyword>
<dbReference type="AlphaFoldDB" id="A0AAV6V278"/>
<comment type="subcellular location">
    <subcellularLocation>
        <location evidence="1">Membrane</location>
        <topology evidence="1">Multi-pass membrane protein</topology>
    </subcellularLocation>
</comment>
<dbReference type="EMBL" id="JAFNEN010000199">
    <property type="protein sequence ID" value="KAG8189933.1"/>
    <property type="molecule type" value="Genomic_DNA"/>
</dbReference>
<accession>A0AAV6V278</accession>
<dbReference type="Gene3D" id="1.20.1560.10">
    <property type="entry name" value="ABC transporter type 1, transmembrane domain"/>
    <property type="match status" value="2"/>
</dbReference>
<dbReference type="CDD" id="cd18605">
    <property type="entry name" value="ABC_6TM_MRP7_D2_like"/>
    <property type="match status" value="1"/>
</dbReference>
<name>A0AAV6V278_9ARAC</name>
<gene>
    <name evidence="11" type="ORF">JTE90_009075</name>
</gene>
<evidence type="ECO:0008006" key="13">
    <source>
        <dbReference type="Google" id="ProtNLM"/>
    </source>
</evidence>
<feature type="transmembrane region" description="Helical" evidence="8">
    <location>
        <begin position="716"/>
        <end position="737"/>
    </location>
</feature>
<evidence type="ECO:0000256" key="8">
    <source>
        <dbReference type="SAM" id="Phobius"/>
    </source>
</evidence>
<feature type="domain" description="ABC transporter" evidence="9">
    <location>
        <begin position="778"/>
        <end position="1011"/>
    </location>
</feature>
<feature type="transmembrane region" description="Helical" evidence="8">
    <location>
        <begin position="685"/>
        <end position="704"/>
    </location>
</feature>
<feature type="transmembrane region" description="Helical" evidence="8">
    <location>
        <begin position="91"/>
        <end position="111"/>
    </location>
</feature>
<evidence type="ECO:0000256" key="6">
    <source>
        <dbReference type="ARBA" id="ARBA00022989"/>
    </source>
</evidence>
<evidence type="ECO:0000313" key="11">
    <source>
        <dbReference type="EMBL" id="KAG8189933.1"/>
    </source>
</evidence>
<proteinExistence type="predicted"/>
<sequence>MRAKDKRIKIMNEIISGIRVIKMNSWENIFTKKLFAIRHQEVNYLKKRKYLDALCVYFWATTPVLMSFLTFSLFAYLGYALTAAKVFTSIALFNILITPLNAFPWVINGLVEAWISVKRVDAFLQLKNLDLSNYYKELDGIEEVKLDISHGIFSHNLPRNALDSVLEMTTVENLPEVYDFCLGPVDLKLIKGDFVCVIGKVGSGKSTLFSAILGDMNCTSGQISMRMNERDLGVGYVPQEPWIQQKTIKDNILFGRSFNIFKYRKVLEACALLDDLAAFPHGDETEVGDKGVTLSGGQKARVALARAVYQDFDLYLLDDPLSAVDAHVADHIFSNCIMGILKHKTRILCTHKTQYAEQADYLLVLSYGKVVTHGSPSQALQLYVSNNEDDIIEEGKQNVSVIAERTPLTQSIESQFLVEKEEKEEGVVKFHVYKTYWRAVGKFLPVVVLFFCLLMQGSRTVSDWWLSYWVSSNNQSSNSSSEQLYLESTESKVRSLIFYLVVYGCLAAANSIFTLFRAFLFAFSGIQAAVTIHNRLLKNIMKAKSCFFDITPLGRIMNRFSSDIYCIDDAFPFILNILLAQIFSLAGCIIITCYGLPYIIVVISVLGVVYCNIQQYYRHTSRELKRLSSISLSPIYAHFSETLDGQPTIRAMSVTTRFKTENMEHIDSNMKACLSITAASQWLNIRLQFIGVIIVTCVAMIAILKKEYDYVDPGLVGLALSYALSVTALLNGSITYFTETEKEIVSVERVMQYIESVQTESDLSSQLPPFAWPSHGVVAFTNVSLQYRPTCPYALENITFETRPGEKIGVVGRTGSGKSSLIQVLFRMVDSYEGSVYIDGVDIANLQLERLRSSLSVIPQHPFLFSGTIRENLDPLMNKSDSQIWKALKECHMEEKISSLGGLDVEVEEQGQNFSIGERQLICLARALLRKSKVLCMDEATASIDYHTDSLIQHTVRMAFRRATIIVIAHRTETILDCDRVIVMKEGRIEECNKPSSLLSNPNSEFYKLVYSKS</sequence>
<evidence type="ECO:0000313" key="12">
    <source>
        <dbReference type="Proteomes" id="UP000827092"/>
    </source>
</evidence>
<dbReference type="SMART" id="SM00382">
    <property type="entry name" value="AAA"/>
    <property type="match status" value="2"/>
</dbReference>
<dbReference type="CDD" id="cd03250">
    <property type="entry name" value="ABCC_MRP_domain1"/>
    <property type="match status" value="1"/>
</dbReference>
<dbReference type="GO" id="GO:0140359">
    <property type="term" value="F:ABC-type transporter activity"/>
    <property type="evidence" value="ECO:0007669"/>
    <property type="project" value="InterPro"/>
</dbReference>
<keyword evidence="4" id="KW-0547">Nucleotide-binding</keyword>
<evidence type="ECO:0000256" key="1">
    <source>
        <dbReference type="ARBA" id="ARBA00004141"/>
    </source>
</evidence>
<dbReference type="Pfam" id="PF00664">
    <property type="entry name" value="ABC_membrane"/>
    <property type="match status" value="2"/>
</dbReference>
<feature type="transmembrane region" description="Helical" evidence="8">
    <location>
        <begin position="56"/>
        <end position="79"/>
    </location>
</feature>
<dbReference type="InterPro" id="IPR036640">
    <property type="entry name" value="ABC1_TM_sf"/>
</dbReference>
<keyword evidence="2" id="KW-0813">Transport</keyword>
<dbReference type="Pfam" id="PF00005">
    <property type="entry name" value="ABC_tran"/>
    <property type="match status" value="2"/>
</dbReference>
<keyword evidence="3 8" id="KW-0812">Transmembrane</keyword>
<dbReference type="FunFam" id="3.40.50.300:FF:000163">
    <property type="entry name" value="Multidrug resistance-associated protein member 4"/>
    <property type="match status" value="1"/>
</dbReference>
<feature type="transmembrane region" description="Helical" evidence="8">
    <location>
        <begin position="570"/>
        <end position="592"/>
    </location>
</feature>
<evidence type="ECO:0000259" key="9">
    <source>
        <dbReference type="PROSITE" id="PS50893"/>
    </source>
</evidence>
<dbReference type="PROSITE" id="PS50893">
    <property type="entry name" value="ABC_TRANSPORTER_2"/>
    <property type="match status" value="2"/>
</dbReference>
<dbReference type="PROSITE" id="PS50929">
    <property type="entry name" value="ABC_TM1F"/>
    <property type="match status" value="2"/>
</dbReference>
<dbReference type="GO" id="GO:0016020">
    <property type="term" value="C:membrane"/>
    <property type="evidence" value="ECO:0007669"/>
    <property type="project" value="UniProtKB-SubCell"/>
</dbReference>
<feature type="domain" description="ABC transmembrane type-1" evidence="10">
    <location>
        <begin position="1"/>
        <end position="112"/>
    </location>
</feature>
<dbReference type="PANTHER" id="PTHR24223:SF330">
    <property type="entry name" value="ATP-BINDING CASSETTE SUB-FAMILY C MEMBER 10"/>
    <property type="match status" value="1"/>
</dbReference>
<dbReference type="CDD" id="cd03244">
    <property type="entry name" value="ABCC_MRP_domain2"/>
    <property type="match status" value="1"/>
</dbReference>
<dbReference type="SUPFAM" id="SSF52540">
    <property type="entry name" value="P-loop containing nucleoside triphosphate hydrolases"/>
    <property type="match status" value="2"/>
</dbReference>
<dbReference type="InterPro" id="IPR050173">
    <property type="entry name" value="ABC_transporter_C-like"/>
</dbReference>
<dbReference type="Gene3D" id="3.40.50.300">
    <property type="entry name" value="P-loop containing nucleotide triphosphate hydrolases"/>
    <property type="match status" value="2"/>
</dbReference>
<evidence type="ECO:0000259" key="10">
    <source>
        <dbReference type="PROSITE" id="PS50929"/>
    </source>
</evidence>
<dbReference type="PROSITE" id="PS00211">
    <property type="entry name" value="ABC_TRANSPORTER_1"/>
    <property type="match status" value="1"/>
</dbReference>
<keyword evidence="12" id="KW-1185">Reference proteome</keyword>
<keyword evidence="5" id="KW-0067">ATP-binding</keyword>
<organism evidence="11 12">
    <name type="scientific">Oedothorax gibbosus</name>
    <dbReference type="NCBI Taxonomy" id="931172"/>
    <lineage>
        <taxon>Eukaryota</taxon>
        <taxon>Metazoa</taxon>
        <taxon>Ecdysozoa</taxon>
        <taxon>Arthropoda</taxon>
        <taxon>Chelicerata</taxon>
        <taxon>Arachnida</taxon>
        <taxon>Araneae</taxon>
        <taxon>Araneomorphae</taxon>
        <taxon>Entelegynae</taxon>
        <taxon>Araneoidea</taxon>
        <taxon>Linyphiidae</taxon>
        <taxon>Erigoninae</taxon>
        <taxon>Oedothorax</taxon>
    </lineage>
</organism>
<dbReference type="GO" id="GO:0016887">
    <property type="term" value="F:ATP hydrolysis activity"/>
    <property type="evidence" value="ECO:0007669"/>
    <property type="project" value="InterPro"/>
</dbReference>